<dbReference type="EMBL" id="BJCL01000004">
    <property type="protein sequence ID" value="GCL63008.1"/>
    <property type="molecule type" value="Genomic_DNA"/>
</dbReference>
<dbReference type="Pfam" id="PF02668">
    <property type="entry name" value="TauD"/>
    <property type="match status" value="1"/>
</dbReference>
<comment type="cofactor">
    <cofactor evidence="1">
        <name>Fe(2+)</name>
        <dbReference type="ChEBI" id="CHEBI:29033"/>
    </cofactor>
</comment>
<accession>A0A480AW40</accession>
<dbReference type="GO" id="GO:0017000">
    <property type="term" value="P:antibiotic biosynthetic process"/>
    <property type="evidence" value="ECO:0007669"/>
    <property type="project" value="UniProtKB-KW"/>
</dbReference>
<dbReference type="InterPro" id="IPR042098">
    <property type="entry name" value="TauD-like_sf"/>
</dbReference>
<name>A0A480AW40_9BURK</name>
<dbReference type="InterPro" id="IPR003819">
    <property type="entry name" value="TauD/TfdA-like"/>
</dbReference>
<protein>
    <recommendedName>
        <fullName evidence="5">TauD/TfdA-like domain-containing protein</fullName>
    </recommendedName>
</protein>
<evidence type="ECO:0000256" key="4">
    <source>
        <dbReference type="SAM" id="MobiDB-lite"/>
    </source>
</evidence>
<comment type="caution">
    <text evidence="6">The sequence shown here is derived from an EMBL/GenBank/DDBJ whole genome shotgun (WGS) entry which is preliminary data.</text>
</comment>
<dbReference type="AlphaFoldDB" id="A0A480AW40"/>
<gene>
    <name evidence="6" type="ORF">AQPW35_20890</name>
</gene>
<keyword evidence="7" id="KW-1185">Reference proteome</keyword>
<organism evidence="6 7">
    <name type="scientific">Pseudaquabacterium pictum</name>
    <dbReference type="NCBI Taxonomy" id="2315236"/>
    <lineage>
        <taxon>Bacteria</taxon>
        <taxon>Pseudomonadati</taxon>
        <taxon>Pseudomonadota</taxon>
        <taxon>Betaproteobacteria</taxon>
        <taxon>Burkholderiales</taxon>
        <taxon>Sphaerotilaceae</taxon>
        <taxon>Pseudaquabacterium</taxon>
    </lineage>
</organism>
<feature type="domain" description="TauD/TfdA-like" evidence="5">
    <location>
        <begin position="64"/>
        <end position="317"/>
    </location>
</feature>
<dbReference type="GO" id="GO:0016706">
    <property type="term" value="F:2-oxoglutarate-dependent dioxygenase activity"/>
    <property type="evidence" value="ECO:0007669"/>
    <property type="project" value="UniProtKB-ARBA"/>
</dbReference>
<keyword evidence="2" id="KW-0560">Oxidoreductase</keyword>
<keyword evidence="3" id="KW-0045">Antibiotic biosynthesis</keyword>
<reference evidence="7" key="1">
    <citation type="submission" date="2019-03" db="EMBL/GenBank/DDBJ databases">
        <title>Aquabacterium pictum sp.nov., the first bacteriochlorophyll a-containing freshwater bacterium in the genus Aquabacterium of the class Betaproteobacteria.</title>
        <authorList>
            <person name="Hirose S."/>
            <person name="Tank M."/>
            <person name="Hara E."/>
            <person name="Tamaki H."/>
            <person name="Takaichi S."/>
            <person name="Haruta S."/>
            <person name="Hanada S."/>
        </authorList>
    </citation>
    <scope>NUCLEOTIDE SEQUENCE [LARGE SCALE GENOMIC DNA]</scope>
    <source>
        <strain evidence="7">W35</strain>
    </source>
</reference>
<dbReference type="Gene3D" id="3.60.130.10">
    <property type="entry name" value="Clavaminate synthase-like"/>
    <property type="match status" value="1"/>
</dbReference>
<dbReference type="Proteomes" id="UP000301751">
    <property type="component" value="Unassembled WGS sequence"/>
</dbReference>
<evidence type="ECO:0000256" key="2">
    <source>
        <dbReference type="ARBA" id="ARBA00023002"/>
    </source>
</evidence>
<sequence length="364" mass="39443">MARSYSGRMQDTTLPPLQQGPQIWLGPEMAARSDWIVPLSSAEIAEIAAAAEPLADRGADIAALTAADFPLPTLAPRLAGLQQQVLEGRGFVLLRGLPVDRWPLRLSATAFYGLGLHLGSAVSQNAQGHVLGHVRDLGLKSDDPRVRIYQTAERQTFHTDSCDIVGLLCLQAAKAGGHSALVSTGAVWNAVLQQRPDLAAALLQPVATDRRGEVPPGQQPFFTIPVLNWFDGQLSGIYHRSYVDSAQRFADAPKLTPLQREALDLFDSLCNSPAMHFLMTLQRGDIQLVHNHTLLHDRTAFTDWPEPDRRRHLLRLWLAPANARPLPPVFAQRYGSVVPGARGGVPPKNGQLVAPLSPDGGTVG</sequence>
<dbReference type="InterPro" id="IPR050411">
    <property type="entry name" value="AlphaKG_dependent_hydroxylases"/>
</dbReference>
<evidence type="ECO:0000259" key="5">
    <source>
        <dbReference type="Pfam" id="PF02668"/>
    </source>
</evidence>
<proteinExistence type="predicted"/>
<dbReference type="PANTHER" id="PTHR10696">
    <property type="entry name" value="GAMMA-BUTYROBETAINE HYDROXYLASE-RELATED"/>
    <property type="match status" value="1"/>
</dbReference>
<dbReference type="SUPFAM" id="SSF51197">
    <property type="entry name" value="Clavaminate synthase-like"/>
    <property type="match status" value="1"/>
</dbReference>
<evidence type="ECO:0000313" key="7">
    <source>
        <dbReference type="Proteomes" id="UP000301751"/>
    </source>
</evidence>
<evidence type="ECO:0000256" key="1">
    <source>
        <dbReference type="ARBA" id="ARBA00001954"/>
    </source>
</evidence>
<evidence type="ECO:0000256" key="3">
    <source>
        <dbReference type="ARBA" id="ARBA00023194"/>
    </source>
</evidence>
<evidence type="ECO:0000313" key="6">
    <source>
        <dbReference type="EMBL" id="GCL63008.1"/>
    </source>
</evidence>
<dbReference type="PANTHER" id="PTHR10696:SF56">
    <property type="entry name" value="TAUD_TFDA-LIKE DOMAIN-CONTAINING PROTEIN"/>
    <property type="match status" value="1"/>
</dbReference>
<feature type="region of interest" description="Disordered" evidence="4">
    <location>
        <begin position="341"/>
        <end position="364"/>
    </location>
</feature>